<organism evidence="2 3">
    <name type="scientific">Polyrhizophydium stewartii</name>
    <dbReference type="NCBI Taxonomy" id="2732419"/>
    <lineage>
        <taxon>Eukaryota</taxon>
        <taxon>Fungi</taxon>
        <taxon>Fungi incertae sedis</taxon>
        <taxon>Chytridiomycota</taxon>
        <taxon>Chytridiomycota incertae sedis</taxon>
        <taxon>Chytridiomycetes</taxon>
        <taxon>Rhizophydiales</taxon>
        <taxon>Rhizophydiales incertae sedis</taxon>
        <taxon>Polyrhizophydium</taxon>
    </lineage>
</organism>
<feature type="compositionally biased region" description="Low complexity" evidence="1">
    <location>
        <begin position="10"/>
        <end position="32"/>
    </location>
</feature>
<gene>
    <name evidence="2" type="ORF">HK105_206264</name>
</gene>
<feature type="region of interest" description="Disordered" evidence="1">
    <location>
        <begin position="1"/>
        <end position="44"/>
    </location>
</feature>
<evidence type="ECO:0000313" key="3">
    <source>
        <dbReference type="Proteomes" id="UP001527925"/>
    </source>
</evidence>
<reference evidence="2 3" key="1">
    <citation type="submission" date="2023-09" db="EMBL/GenBank/DDBJ databases">
        <title>Pangenome analysis of Batrachochytrium dendrobatidis and related Chytrids.</title>
        <authorList>
            <person name="Yacoub M.N."/>
            <person name="Stajich J.E."/>
            <person name="James T.Y."/>
        </authorList>
    </citation>
    <scope>NUCLEOTIDE SEQUENCE [LARGE SCALE GENOMIC DNA]</scope>
    <source>
        <strain evidence="2 3">JEL0888</strain>
    </source>
</reference>
<sequence>MSSGKTFIFPSKATAEPAAAAAAGGSGSTRPTVSTTPVAARSRAASTDLEGAVLSPTRTRTLSQYSQHADALAAESWSF</sequence>
<name>A0ABR4N3V5_9FUNG</name>
<keyword evidence="3" id="KW-1185">Reference proteome</keyword>
<proteinExistence type="predicted"/>
<dbReference type="EMBL" id="JADGIZ020000036">
    <property type="protein sequence ID" value="KAL2914173.1"/>
    <property type="molecule type" value="Genomic_DNA"/>
</dbReference>
<evidence type="ECO:0000256" key="1">
    <source>
        <dbReference type="SAM" id="MobiDB-lite"/>
    </source>
</evidence>
<comment type="caution">
    <text evidence="2">The sequence shown here is derived from an EMBL/GenBank/DDBJ whole genome shotgun (WGS) entry which is preliminary data.</text>
</comment>
<accession>A0ABR4N3V5</accession>
<protein>
    <submittedName>
        <fullName evidence="2">Uncharacterized protein</fullName>
    </submittedName>
</protein>
<evidence type="ECO:0000313" key="2">
    <source>
        <dbReference type="EMBL" id="KAL2914173.1"/>
    </source>
</evidence>
<dbReference type="Proteomes" id="UP001527925">
    <property type="component" value="Unassembled WGS sequence"/>
</dbReference>